<dbReference type="EMBL" id="SUQN01000004">
    <property type="protein sequence ID" value="NTZ50731.1"/>
    <property type="molecule type" value="Genomic_DNA"/>
</dbReference>
<evidence type="ECO:0000313" key="2">
    <source>
        <dbReference type="Proteomes" id="UP000729009"/>
    </source>
</evidence>
<organism evidence="1 2">
    <name type="scientific">Citrobacter gillenii</name>
    <dbReference type="NCBI Taxonomy" id="67828"/>
    <lineage>
        <taxon>Bacteria</taxon>
        <taxon>Pseudomonadati</taxon>
        <taxon>Pseudomonadota</taxon>
        <taxon>Gammaproteobacteria</taxon>
        <taxon>Enterobacterales</taxon>
        <taxon>Enterobacteriaceae</taxon>
        <taxon>Citrobacter</taxon>
        <taxon>Citrobacter freundii complex</taxon>
    </lineage>
</organism>
<sequence length="73" mass="7774">MVSKYILENLHCHFFGFSAASYTKTNRSGGGTVTHAQVMPGATLKYEPITGELCLTAASVGGKCECKTISDDK</sequence>
<protein>
    <submittedName>
        <fullName evidence="1">Uncharacterized protein</fullName>
    </submittedName>
</protein>
<reference evidence="1 2" key="1">
    <citation type="submission" date="2019-05" db="EMBL/GenBank/DDBJ databases">
        <title>Draft genomes of bacterial isolates retrieved from different Forrest soils.</title>
        <authorList>
            <person name="Soares-Castro P."/>
            <person name="Santos P.M."/>
        </authorList>
    </citation>
    <scope>NUCLEOTIDE SEQUENCE [LARGE SCALE GENOMIC DNA]</scope>
    <source>
        <strain evidence="1 2">UMG736</strain>
    </source>
</reference>
<proteinExistence type="predicted"/>
<name>A0ABD6M1B0_9ENTR</name>
<dbReference type="AlphaFoldDB" id="A0ABD6M1B0"/>
<gene>
    <name evidence="1" type="ORF">FCH32_10505</name>
</gene>
<accession>A0ABD6M1B0</accession>
<comment type="caution">
    <text evidence="1">The sequence shown here is derived from an EMBL/GenBank/DDBJ whole genome shotgun (WGS) entry which is preliminary data.</text>
</comment>
<evidence type="ECO:0000313" key="1">
    <source>
        <dbReference type="EMBL" id="NTZ50731.1"/>
    </source>
</evidence>
<keyword evidence="2" id="KW-1185">Reference proteome</keyword>
<dbReference type="Proteomes" id="UP000729009">
    <property type="component" value="Unassembled WGS sequence"/>
</dbReference>